<dbReference type="Pfam" id="PF16173">
    <property type="entry name" value="DUF4874"/>
    <property type="match status" value="1"/>
</dbReference>
<evidence type="ECO:0000313" key="6">
    <source>
        <dbReference type="EMBL" id="RAR48465.1"/>
    </source>
</evidence>
<accession>A0A328WT54</accession>
<dbReference type="NCBIfam" id="TIGR04183">
    <property type="entry name" value="Por_Secre_tail"/>
    <property type="match status" value="1"/>
</dbReference>
<dbReference type="InterPro" id="IPR032379">
    <property type="entry name" value="DUF4874"/>
</dbReference>
<evidence type="ECO:0000256" key="1">
    <source>
        <dbReference type="ARBA" id="ARBA00022729"/>
    </source>
</evidence>
<dbReference type="InterPro" id="IPR026444">
    <property type="entry name" value="Secre_tail"/>
</dbReference>
<comment type="caution">
    <text evidence="6">The sequence shown here is derived from an EMBL/GenBank/DDBJ whole genome shotgun (WGS) entry which is preliminary data.</text>
</comment>
<evidence type="ECO:0000313" key="7">
    <source>
        <dbReference type="Proteomes" id="UP000249518"/>
    </source>
</evidence>
<evidence type="ECO:0000259" key="5">
    <source>
        <dbReference type="Pfam" id="PF18962"/>
    </source>
</evidence>
<reference evidence="6 7" key="1">
    <citation type="submission" date="2018-06" db="EMBL/GenBank/DDBJ databases">
        <title>Genomic Encyclopedia of Type Strains, Phase III (KMG-III): the genomes of soil and plant-associated and newly described type strains.</title>
        <authorList>
            <person name="Whitman W."/>
        </authorList>
    </citation>
    <scope>NUCLEOTIDE SEQUENCE [LARGE SCALE GENOMIC DNA]</scope>
    <source>
        <strain evidence="6 7">CGMCC 1.12504</strain>
    </source>
</reference>
<evidence type="ECO:0000259" key="4">
    <source>
        <dbReference type="Pfam" id="PF16173"/>
    </source>
</evidence>
<keyword evidence="7" id="KW-1185">Reference proteome</keyword>
<sequence length="548" mass="62009">MRKVFTFFGALLFIYGGAQTTTVTYTASSANFPNPERGFYKYSDTQSSSTNGYNLLNQSSLTNFRVNQNITLVFRYFYLNDYVNTPIPQSYLDNMQTDFNRIRNAGLKSVIRFAYSDDYGDGVVLDATKARMLEHINQIRPLLIANADVIAVMQAGFIGAWGEWYYTDQAEFGGWGYNQTSLTSANYAHRKNITDAILSALPNTRAVQIRYPKMKQQMYNTPTPLPPSQAFSNSSLARIGHHNDCFLSSNTDVGTYSNVNTEYPYLDQETQFVPMGGETCAVFESRTNCETAQFEMAKFHWSYLNLDYHPSVINGWQTGDCYQEIQKNLGYRFQLTSAVLPQSIALNNQLSVTLNINNVGYAAPFNERYAYIVLKNTATNEVFPIMLDSDPRSWQGEVTISENLTLPEGIIPGDYDLFLHLPDAYASLANRPEYAIRFANTNMWESSTGYNRLDHKIEITQTLGIADNNRLKVVLHPVPADSELTVEMDAASEYNFQIYNSLGQQIKLNATHNGNKVSFDTQVLSNGVYIIQFNNGEINDSRRFIVKH</sequence>
<organism evidence="6 7">
    <name type="scientific">Flavobacterium lacus</name>
    <dbReference type="NCBI Taxonomy" id="1353778"/>
    <lineage>
        <taxon>Bacteria</taxon>
        <taxon>Pseudomonadati</taxon>
        <taxon>Bacteroidota</taxon>
        <taxon>Flavobacteriia</taxon>
        <taxon>Flavobacteriales</taxon>
        <taxon>Flavobacteriaceae</taxon>
        <taxon>Flavobacterium</taxon>
    </lineage>
</organism>
<evidence type="ECO:0000256" key="2">
    <source>
        <dbReference type="SAM" id="SignalP"/>
    </source>
</evidence>
<name>A0A328WT54_9FLAO</name>
<keyword evidence="1 2" id="KW-0732">Signal</keyword>
<evidence type="ECO:0000259" key="3">
    <source>
        <dbReference type="Pfam" id="PF16116"/>
    </source>
</evidence>
<feature type="signal peptide" evidence="2">
    <location>
        <begin position="1"/>
        <end position="18"/>
    </location>
</feature>
<gene>
    <name evidence="6" type="ORF">B0I10_10573</name>
</gene>
<feature type="domain" description="Secretion system C-terminal sorting" evidence="5">
    <location>
        <begin position="476"/>
        <end position="546"/>
    </location>
</feature>
<protein>
    <submittedName>
        <fullName evidence="6">Putative secreted protein (Por secretion system target)</fullName>
    </submittedName>
</protein>
<dbReference type="Pfam" id="PF16116">
    <property type="entry name" value="DUF4832"/>
    <property type="match status" value="1"/>
</dbReference>
<dbReference type="Pfam" id="PF18962">
    <property type="entry name" value="Por_Secre_tail"/>
    <property type="match status" value="1"/>
</dbReference>
<dbReference type="AlphaFoldDB" id="A0A328WT54"/>
<dbReference type="OrthoDB" id="9760654at2"/>
<feature type="domain" description="DUF4832" evidence="3">
    <location>
        <begin position="238"/>
        <end position="440"/>
    </location>
</feature>
<dbReference type="InterPro" id="IPR032267">
    <property type="entry name" value="DUF4832"/>
</dbReference>
<proteinExistence type="predicted"/>
<dbReference type="RefSeq" id="WP_112085657.1">
    <property type="nucleotide sequence ID" value="NZ_QLSV01000005.1"/>
</dbReference>
<feature type="domain" description="DUF4874" evidence="4">
    <location>
        <begin position="34"/>
        <end position="214"/>
    </location>
</feature>
<dbReference type="EMBL" id="QLSV01000005">
    <property type="protein sequence ID" value="RAR48465.1"/>
    <property type="molecule type" value="Genomic_DNA"/>
</dbReference>
<dbReference type="Proteomes" id="UP000249518">
    <property type="component" value="Unassembled WGS sequence"/>
</dbReference>
<feature type="chain" id="PRO_5016452357" evidence="2">
    <location>
        <begin position="19"/>
        <end position="548"/>
    </location>
</feature>